<feature type="transmembrane region" description="Helical" evidence="1">
    <location>
        <begin position="52"/>
        <end position="70"/>
    </location>
</feature>
<gene>
    <name evidence="2" type="ORF">SDC9_158776</name>
</gene>
<dbReference type="AlphaFoldDB" id="A0A645FGH9"/>
<keyword evidence="1" id="KW-0812">Transmembrane</keyword>
<name>A0A645FGH9_9ZZZZ</name>
<organism evidence="2">
    <name type="scientific">bioreactor metagenome</name>
    <dbReference type="NCBI Taxonomy" id="1076179"/>
    <lineage>
        <taxon>unclassified sequences</taxon>
        <taxon>metagenomes</taxon>
        <taxon>ecological metagenomes</taxon>
    </lineage>
</organism>
<accession>A0A645FGH9</accession>
<feature type="transmembrane region" description="Helical" evidence="1">
    <location>
        <begin position="22"/>
        <end position="46"/>
    </location>
</feature>
<proteinExistence type="predicted"/>
<sequence length="75" mass="8245">MTYFFYIVLYVGIIKLYLQKEIVSAVNGLIVPILAILGALVVIYGGFTMENFQIYLAVSFISVAAGLLIIPKKSV</sequence>
<dbReference type="EMBL" id="VSSQ01057689">
    <property type="protein sequence ID" value="MPN11473.1"/>
    <property type="molecule type" value="Genomic_DNA"/>
</dbReference>
<protein>
    <submittedName>
        <fullName evidence="2">Uncharacterized protein</fullName>
    </submittedName>
</protein>
<evidence type="ECO:0000313" key="2">
    <source>
        <dbReference type="EMBL" id="MPN11473.1"/>
    </source>
</evidence>
<reference evidence="2" key="1">
    <citation type="submission" date="2019-08" db="EMBL/GenBank/DDBJ databases">
        <authorList>
            <person name="Kucharzyk K."/>
            <person name="Murdoch R.W."/>
            <person name="Higgins S."/>
            <person name="Loffler F."/>
        </authorList>
    </citation>
    <scope>NUCLEOTIDE SEQUENCE</scope>
</reference>
<keyword evidence="1" id="KW-1133">Transmembrane helix</keyword>
<comment type="caution">
    <text evidence="2">The sequence shown here is derived from an EMBL/GenBank/DDBJ whole genome shotgun (WGS) entry which is preliminary data.</text>
</comment>
<evidence type="ECO:0000256" key="1">
    <source>
        <dbReference type="SAM" id="Phobius"/>
    </source>
</evidence>
<keyword evidence="1" id="KW-0472">Membrane</keyword>